<dbReference type="SUPFAM" id="SSF53756">
    <property type="entry name" value="UDP-Glycosyltransferase/glycogen phosphorylase"/>
    <property type="match status" value="1"/>
</dbReference>
<organism evidence="1">
    <name type="scientific">viral metagenome</name>
    <dbReference type="NCBI Taxonomy" id="1070528"/>
    <lineage>
        <taxon>unclassified sequences</taxon>
        <taxon>metagenomes</taxon>
        <taxon>organismal metagenomes</taxon>
    </lineage>
</organism>
<sequence>MNLLVINKLHHKNLIALKNYKNLNIKFINYIREIDDQDLNKIDCIYSPSEYFDYNKYKDYKIKFIFGPHFSVFPNINVINKLISDNTVYVQPSDWVCHLWKSFSFCDKLNIRTLPFGVDTNKFINDNKIEKDHIIIYYKSRHPNELKQIIDFIKNYEKNIKFFSYNNKYKEEEYLTFLKKAKYGIWLGRHESQGFALQEALSCNVPLLVWDVKTMKQEYGYCYNNNNYATSIPYWDSYCGEFFYDFNQLENTYNIFISKINDYTPRKYILDNLTFEKCEDKLLNLIKNI</sequence>
<accession>A0A6C0JS49</accession>
<reference evidence="1" key="1">
    <citation type="journal article" date="2020" name="Nature">
        <title>Giant virus diversity and host interactions through global metagenomics.</title>
        <authorList>
            <person name="Schulz F."/>
            <person name="Roux S."/>
            <person name="Paez-Espino D."/>
            <person name="Jungbluth S."/>
            <person name="Walsh D.A."/>
            <person name="Denef V.J."/>
            <person name="McMahon K.D."/>
            <person name="Konstantinidis K.T."/>
            <person name="Eloe-Fadrosh E.A."/>
            <person name="Kyrpides N.C."/>
            <person name="Woyke T."/>
        </authorList>
    </citation>
    <scope>NUCLEOTIDE SEQUENCE</scope>
    <source>
        <strain evidence="1">GVMAG-S-1040241-154</strain>
    </source>
</reference>
<evidence type="ECO:0008006" key="2">
    <source>
        <dbReference type="Google" id="ProtNLM"/>
    </source>
</evidence>
<dbReference type="EMBL" id="MN740684">
    <property type="protein sequence ID" value="QHU07267.1"/>
    <property type="molecule type" value="Genomic_DNA"/>
</dbReference>
<evidence type="ECO:0000313" key="1">
    <source>
        <dbReference type="EMBL" id="QHU07267.1"/>
    </source>
</evidence>
<proteinExistence type="predicted"/>
<dbReference type="Gene3D" id="3.40.50.2000">
    <property type="entry name" value="Glycogen Phosphorylase B"/>
    <property type="match status" value="1"/>
</dbReference>
<dbReference type="AlphaFoldDB" id="A0A6C0JS49"/>
<protein>
    <recommendedName>
        <fullName evidence="2">Glycosyl transferase family 1 domain-containing protein</fullName>
    </recommendedName>
</protein>
<name>A0A6C0JS49_9ZZZZ</name>